<dbReference type="PANTHER" id="PTHR43300">
    <property type="entry name" value="ACETYLTRANSFERASE"/>
    <property type="match status" value="1"/>
</dbReference>
<dbReference type="GO" id="GO:0047200">
    <property type="term" value="F:tetrahydrodipicolinate N-acetyltransferase activity"/>
    <property type="evidence" value="ECO:0007669"/>
    <property type="project" value="UniProtKB-UniRule"/>
</dbReference>
<dbReference type="Pfam" id="PF00132">
    <property type="entry name" value="Hexapep"/>
    <property type="match status" value="1"/>
</dbReference>
<evidence type="ECO:0000256" key="7">
    <source>
        <dbReference type="NCBIfam" id="TIGR03532"/>
    </source>
</evidence>
<dbReference type="EMBL" id="CP063767">
    <property type="protein sequence ID" value="QOY61559.1"/>
    <property type="molecule type" value="Genomic_DNA"/>
</dbReference>
<dbReference type="InterPro" id="IPR019873">
    <property type="entry name" value="DapH"/>
</dbReference>
<evidence type="ECO:0000256" key="4">
    <source>
        <dbReference type="ARBA" id="ARBA00022915"/>
    </source>
</evidence>
<dbReference type="InterPro" id="IPR001451">
    <property type="entry name" value="Hexapep"/>
</dbReference>
<evidence type="ECO:0000256" key="1">
    <source>
        <dbReference type="ARBA" id="ARBA00022605"/>
    </source>
</evidence>
<dbReference type="GO" id="GO:0009089">
    <property type="term" value="P:lysine biosynthetic process via diaminopimelate"/>
    <property type="evidence" value="ECO:0007669"/>
    <property type="project" value="UniProtKB-UniRule"/>
</dbReference>
<organism evidence="9 10">
    <name type="scientific">Thermophilibacter immobilis</name>
    <dbReference type="NCBI Taxonomy" id="2779519"/>
    <lineage>
        <taxon>Bacteria</taxon>
        <taxon>Bacillati</taxon>
        <taxon>Actinomycetota</taxon>
        <taxon>Coriobacteriia</taxon>
        <taxon>Coriobacteriales</taxon>
        <taxon>Atopobiaceae</taxon>
        <taxon>Thermophilibacter</taxon>
    </lineage>
</organism>
<reference evidence="9 10" key="1">
    <citation type="submission" date="2020-10" db="EMBL/GenBank/DDBJ databases">
        <title>Olsenella immobilis sp.nov., isolated from the mud in a fermentation cellar used for the production of Chinese strong-flavoured liquor.</title>
        <authorList>
            <person name="Lu L."/>
        </authorList>
    </citation>
    <scope>NUCLEOTIDE SEQUENCE [LARGE SCALE GENOMIC DNA]</scope>
    <source>
        <strain evidence="9 10">LZLJ-2</strain>
    </source>
</reference>
<evidence type="ECO:0000313" key="10">
    <source>
        <dbReference type="Proteomes" id="UP000593735"/>
    </source>
</evidence>
<keyword evidence="5" id="KW-0457">Lysine biosynthesis</keyword>
<dbReference type="PANTHER" id="PTHR43300:SF10">
    <property type="entry name" value="2,3,4,5-TETRAHYDROPYRIDINE-2,6-DICARBOXYLATE N-ACETYLTRANSFERASE"/>
    <property type="match status" value="1"/>
</dbReference>
<dbReference type="NCBIfam" id="TIGR03532">
    <property type="entry name" value="DapD_Ac"/>
    <property type="match status" value="1"/>
</dbReference>
<name>A0A7S7MA77_9ACTN</name>
<dbReference type="AlphaFoldDB" id="A0A7S7MA77"/>
<dbReference type="InterPro" id="IPR050179">
    <property type="entry name" value="Trans_hexapeptide_repeat"/>
</dbReference>
<dbReference type="Pfam" id="PF14602">
    <property type="entry name" value="Hexapep_2"/>
    <property type="match status" value="1"/>
</dbReference>
<dbReference type="PROSITE" id="PS00101">
    <property type="entry name" value="HEXAPEP_TRANSFERASES"/>
    <property type="match status" value="1"/>
</dbReference>
<sequence length="244" mass="24898">MDAREIIDFIAHAQKSTPVRAWIRERDPEGDPLDLSAGGDGSADTSDLHVFGAGDKVIMGEWDLVRGLLEANADRLADVVVDCDRRNSAVPLLDLRGVNARIEPGALIRDRVTIGDGAVIMMGAVINVGAVVGEGTMIDMGAVLGGRATVGRRCHVGAGAVLAGVVEPASATPVIVEDDVLVGANAVVIEGCRVGAGAVVAAGAVVVEDVGAGTVVAGCPARVIKRKDARTSSKTALVEALRAL</sequence>
<dbReference type="Pfam" id="PF08503">
    <property type="entry name" value="DapH_N"/>
    <property type="match status" value="1"/>
</dbReference>
<keyword evidence="4" id="KW-0220">Diaminopimelate biosynthesis</keyword>
<proteinExistence type="predicted"/>
<gene>
    <name evidence="9" type="primary">dapD</name>
    <name evidence="9" type="ORF">INP52_03810</name>
</gene>
<dbReference type="SUPFAM" id="SSF51161">
    <property type="entry name" value="Trimeric LpxA-like enzymes"/>
    <property type="match status" value="1"/>
</dbReference>
<keyword evidence="3" id="KW-0677">Repeat</keyword>
<protein>
    <recommendedName>
        <fullName evidence="7">2,3,4,5-tetrahydropyridine-2,6-dicarboxylate N-acetyltransferase</fullName>
        <ecNumber evidence="7">2.3.1.89</ecNumber>
    </recommendedName>
</protein>
<dbReference type="KEGG" id="tio:INP52_03810"/>
<dbReference type="InterPro" id="IPR018357">
    <property type="entry name" value="Hexapep_transf_CS"/>
</dbReference>
<evidence type="ECO:0000313" key="9">
    <source>
        <dbReference type="EMBL" id="QOY61559.1"/>
    </source>
</evidence>
<dbReference type="Gene3D" id="2.160.10.10">
    <property type="entry name" value="Hexapeptide repeat proteins"/>
    <property type="match status" value="1"/>
</dbReference>
<evidence type="ECO:0000256" key="3">
    <source>
        <dbReference type="ARBA" id="ARBA00022737"/>
    </source>
</evidence>
<evidence type="ECO:0000259" key="8">
    <source>
        <dbReference type="Pfam" id="PF08503"/>
    </source>
</evidence>
<feature type="domain" description="2,3,4,5-tetrahydropyridine-2,6-dicarboxylate N-acetyltransferase N-terminal" evidence="8">
    <location>
        <begin position="1"/>
        <end position="95"/>
    </location>
</feature>
<dbReference type="InterPro" id="IPR013710">
    <property type="entry name" value="DapH_N"/>
</dbReference>
<keyword evidence="6" id="KW-0012">Acyltransferase</keyword>
<dbReference type="Proteomes" id="UP000593735">
    <property type="component" value="Chromosome"/>
</dbReference>
<dbReference type="EC" id="2.3.1.89" evidence="7"/>
<dbReference type="Gene3D" id="3.30.70.250">
    <property type="entry name" value="Malonyl-CoA ACP transacylase, ACP-binding"/>
    <property type="match status" value="1"/>
</dbReference>
<evidence type="ECO:0000256" key="5">
    <source>
        <dbReference type="ARBA" id="ARBA00023154"/>
    </source>
</evidence>
<evidence type="ECO:0000256" key="2">
    <source>
        <dbReference type="ARBA" id="ARBA00022679"/>
    </source>
</evidence>
<keyword evidence="1" id="KW-0028">Amino-acid biosynthesis</keyword>
<keyword evidence="2 9" id="KW-0808">Transferase</keyword>
<dbReference type="InterPro" id="IPR011004">
    <property type="entry name" value="Trimer_LpxA-like_sf"/>
</dbReference>
<dbReference type="GO" id="GO:0019877">
    <property type="term" value="P:diaminopimelate biosynthetic process"/>
    <property type="evidence" value="ECO:0007669"/>
    <property type="project" value="UniProtKB-KW"/>
</dbReference>
<accession>A0A7S7MA77</accession>
<evidence type="ECO:0000256" key="6">
    <source>
        <dbReference type="ARBA" id="ARBA00023315"/>
    </source>
</evidence>
<keyword evidence="10" id="KW-1185">Reference proteome</keyword>